<dbReference type="InterPro" id="IPR046450">
    <property type="entry name" value="PA_dom_sf"/>
</dbReference>
<feature type="transmembrane region" description="Helical" evidence="7">
    <location>
        <begin position="24"/>
        <end position="43"/>
    </location>
</feature>
<dbReference type="Gene3D" id="2.60.40.10">
    <property type="entry name" value="Immunoglobulins"/>
    <property type="match status" value="1"/>
</dbReference>
<dbReference type="PRINTS" id="PR00723">
    <property type="entry name" value="SUBTILISIN"/>
</dbReference>
<feature type="domain" description="Peptidase S8/S53" evidence="8">
    <location>
        <begin position="216"/>
        <end position="472"/>
    </location>
</feature>
<dbReference type="Gene3D" id="3.40.50.200">
    <property type="entry name" value="Peptidase S8/S53 domain"/>
    <property type="match status" value="1"/>
</dbReference>
<keyword evidence="3 6" id="KW-0378">Hydrolase</keyword>
<accession>A0A428YJ99</accession>
<keyword evidence="7" id="KW-0812">Transmembrane</keyword>
<sequence length="1213" mass="127687">MPCSASTSVLGNFRRGATTVRGTIYTAVLAVLISGFAGLPAAAGPARTPSATPGPAKTVTLITGDKVTVTQRGHSWDARIEPAKRIGAPGGFVKSVGPDGVIVIPSDAVPLVRSGRLDKALFDVTGLIKLGYDDAATPEIPLLVESGPTVAALGEVKRDLPAARMTAVDTPKQRAADVFETAKTHRIWLNGKAYPTLDQSVPQVGAPAAWQAGHTGAGATIAVLDTGYDPEHPDLKGIVKGEKDFSGEGIKDIVGHGTHVASTAAGRGGKYTGVAKGANLLVGKVCEVSGCPFDAILDGMQWAADSGAKVVNMSLGGGPGTGTDPIETAVNRISAEKGTLFVIAAGNYGPRYKVSTPAAADAALAVASVNKQDQASQFSSPGPRTGDFAVKPDIAAPGEAIVAARAKGTLDDVAVDEYYAKLDGTSMATPHVAGAAAILAAQHPDWTGQQIKAALMSTANPVSATIYQQGAGRLDVARAVSQTVTANVGSLSMGFIKWPHSTDKVTKPVTYTNSGSTPVTLALELQDAGVFSTDVKQITVPAQGQATVNVTLDPTAGPVAEYSGRLTARSGDTVVQTAIGATKEPESYSLTAKLTDRNGTELQPSGNGSVVWQRLDATDWDIVGSNQPVRLPVGRYAVFGVVMTPIAGQVDPSVTLLGEPEIDLRKDTAVPLDARQGVRMTVQVDEKEARRAAAVTAIVVSRGDGRSVGYSSDVTDETYAVPTKGNHRHFNYYNRQQLERPLVRLAVSKPETFEPPVSWVPRSPTPIGAKEYNAVDVGHATAEEIAARDLKGKLAVFTLGASDSMQFDARVKALGDAGAAAVLFYFSESIGIGVREKPPVPVVYTTSPDGPRLAKLGNASVTLTGLPAGPYRYELAFPHHGGIPADLTYRPRNNDLATVQANYHSLVDGGIAYIDYMTRSGDLDMGSGLWSTLVPLPLRRNEYYSPVSWQNSFRVAPNRDSGPEHGYLVGERTYRPGERFTTDWNKAVISPGVSVSNELYTGEPHMIRREGDRITAVLPLFSDAARHSGFPRPEEYSFADKGDTVLYADGKEIGRSGVPGDGAFTVPAAPADYRLTSEVTRTSPLWPLSTKVSAEWTFRSGHTAQATPLPLLAVGFDPKLDITNHARANTVLAIPVRVDRQTGATGSAPSLRAVEVSTDDGTTWRNAPVVKVNGSYWTVVQNPASGFVSLRASASDRDGNSVNQTVIRAYRVK</sequence>
<dbReference type="PROSITE" id="PS00138">
    <property type="entry name" value="SUBTILASE_SER"/>
    <property type="match status" value="1"/>
</dbReference>
<dbReference type="InterPro" id="IPR000209">
    <property type="entry name" value="Peptidase_S8/S53_dom"/>
</dbReference>
<protein>
    <recommendedName>
        <fullName evidence="8">Peptidase S8/S53 domain-containing protein</fullName>
    </recommendedName>
</protein>
<evidence type="ECO:0000256" key="3">
    <source>
        <dbReference type="ARBA" id="ARBA00022801"/>
    </source>
</evidence>
<gene>
    <name evidence="9" type="ORF">DMH04_48550</name>
</gene>
<dbReference type="PANTHER" id="PTHR43806:SF11">
    <property type="entry name" value="CEREVISIN-RELATED"/>
    <property type="match status" value="1"/>
</dbReference>
<dbReference type="EMBL" id="QHKI01000081">
    <property type="protein sequence ID" value="RSM67652.1"/>
    <property type="molecule type" value="Genomic_DNA"/>
</dbReference>
<dbReference type="PROSITE" id="PS51892">
    <property type="entry name" value="SUBTILASE"/>
    <property type="match status" value="1"/>
</dbReference>
<evidence type="ECO:0000313" key="10">
    <source>
        <dbReference type="Proteomes" id="UP000287547"/>
    </source>
</evidence>
<feature type="active site" description="Charge relay system" evidence="5 6">
    <location>
        <position position="256"/>
    </location>
</feature>
<dbReference type="PROSITE" id="PS00137">
    <property type="entry name" value="SUBTILASE_HIS"/>
    <property type="match status" value="1"/>
</dbReference>
<dbReference type="SUPFAM" id="SSF52743">
    <property type="entry name" value="Subtilisin-like"/>
    <property type="match status" value="1"/>
</dbReference>
<evidence type="ECO:0000259" key="8">
    <source>
        <dbReference type="Pfam" id="PF00082"/>
    </source>
</evidence>
<dbReference type="InterPro" id="IPR050131">
    <property type="entry name" value="Peptidase_S8_subtilisin-like"/>
</dbReference>
<name>A0A428YJ99_KIBAR</name>
<dbReference type="InterPro" id="IPR022398">
    <property type="entry name" value="Peptidase_S8_His-AS"/>
</dbReference>
<comment type="caution">
    <text evidence="9">The sequence shown here is derived from an EMBL/GenBank/DDBJ whole genome shotgun (WGS) entry which is preliminary data.</text>
</comment>
<dbReference type="InterPro" id="IPR015500">
    <property type="entry name" value="Peptidase_S8_subtilisin-rel"/>
</dbReference>
<dbReference type="InterPro" id="IPR036852">
    <property type="entry name" value="Peptidase_S8/S53_dom_sf"/>
</dbReference>
<evidence type="ECO:0000256" key="4">
    <source>
        <dbReference type="ARBA" id="ARBA00022825"/>
    </source>
</evidence>
<feature type="active site" description="Charge relay system" evidence="5 6">
    <location>
        <position position="426"/>
    </location>
</feature>
<evidence type="ECO:0000256" key="6">
    <source>
        <dbReference type="PROSITE-ProRule" id="PRU01240"/>
    </source>
</evidence>
<dbReference type="Pfam" id="PF00082">
    <property type="entry name" value="Peptidase_S8"/>
    <property type="match status" value="1"/>
</dbReference>
<dbReference type="Gene3D" id="3.50.30.30">
    <property type="match status" value="1"/>
</dbReference>
<dbReference type="AlphaFoldDB" id="A0A428YJ99"/>
<organism evidence="9 10">
    <name type="scientific">Kibdelosporangium aridum</name>
    <dbReference type="NCBI Taxonomy" id="2030"/>
    <lineage>
        <taxon>Bacteria</taxon>
        <taxon>Bacillati</taxon>
        <taxon>Actinomycetota</taxon>
        <taxon>Actinomycetes</taxon>
        <taxon>Pseudonocardiales</taxon>
        <taxon>Pseudonocardiaceae</taxon>
        <taxon>Kibdelosporangium</taxon>
    </lineage>
</organism>
<dbReference type="Proteomes" id="UP000287547">
    <property type="component" value="Unassembled WGS sequence"/>
</dbReference>
<evidence type="ECO:0000256" key="5">
    <source>
        <dbReference type="PIRSR" id="PIRSR615500-1"/>
    </source>
</evidence>
<dbReference type="GO" id="GO:0006508">
    <property type="term" value="P:proteolysis"/>
    <property type="evidence" value="ECO:0007669"/>
    <property type="project" value="UniProtKB-KW"/>
</dbReference>
<dbReference type="InterPro" id="IPR023828">
    <property type="entry name" value="Peptidase_S8_Ser-AS"/>
</dbReference>
<dbReference type="SUPFAM" id="SSF52025">
    <property type="entry name" value="PA domain"/>
    <property type="match status" value="1"/>
</dbReference>
<evidence type="ECO:0000256" key="2">
    <source>
        <dbReference type="ARBA" id="ARBA00022670"/>
    </source>
</evidence>
<dbReference type="OrthoDB" id="5167143at2"/>
<dbReference type="GO" id="GO:0005975">
    <property type="term" value="P:carbohydrate metabolic process"/>
    <property type="evidence" value="ECO:0007669"/>
    <property type="project" value="UniProtKB-ARBA"/>
</dbReference>
<keyword evidence="7" id="KW-0472">Membrane</keyword>
<reference evidence="9 10" key="1">
    <citation type="submission" date="2018-05" db="EMBL/GenBank/DDBJ databases">
        <title>Evolution of GPA BGCs.</title>
        <authorList>
            <person name="Waglechner N."/>
            <person name="Wright G.D."/>
        </authorList>
    </citation>
    <scope>NUCLEOTIDE SEQUENCE [LARGE SCALE GENOMIC DNA]</scope>
    <source>
        <strain evidence="9 10">A82846</strain>
    </source>
</reference>
<dbReference type="GO" id="GO:0004252">
    <property type="term" value="F:serine-type endopeptidase activity"/>
    <property type="evidence" value="ECO:0007669"/>
    <property type="project" value="UniProtKB-UniRule"/>
</dbReference>
<dbReference type="InterPro" id="IPR013783">
    <property type="entry name" value="Ig-like_fold"/>
</dbReference>
<comment type="similarity">
    <text evidence="1 6">Belongs to the peptidase S8 family.</text>
</comment>
<evidence type="ECO:0000313" key="9">
    <source>
        <dbReference type="EMBL" id="RSM67652.1"/>
    </source>
</evidence>
<feature type="active site" description="Charge relay system" evidence="5 6">
    <location>
        <position position="225"/>
    </location>
</feature>
<keyword evidence="2 6" id="KW-0645">Protease</keyword>
<proteinExistence type="inferred from homology"/>
<keyword evidence="7" id="KW-1133">Transmembrane helix</keyword>
<evidence type="ECO:0000256" key="7">
    <source>
        <dbReference type="SAM" id="Phobius"/>
    </source>
</evidence>
<evidence type="ECO:0000256" key="1">
    <source>
        <dbReference type="ARBA" id="ARBA00011073"/>
    </source>
</evidence>
<keyword evidence="4 6" id="KW-0720">Serine protease</keyword>
<dbReference type="PANTHER" id="PTHR43806">
    <property type="entry name" value="PEPTIDASE S8"/>
    <property type="match status" value="1"/>
</dbReference>